<gene>
    <name evidence="2" type="ORF">TSOC_003183</name>
</gene>
<keyword evidence="3" id="KW-1185">Reference proteome</keyword>
<accession>A0A2J8AC74</accession>
<reference evidence="2 3" key="1">
    <citation type="journal article" date="2017" name="Mol. Biol. Evol.">
        <title>The 4-celled Tetrabaena socialis nuclear genome reveals the essential components for genetic control of cell number at the origin of multicellularity in the volvocine lineage.</title>
        <authorList>
            <person name="Featherston J."/>
            <person name="Arakaki Y."/>
            <person name="Hanschen E.R."/>
            <person name="Ferris P.J."/>
            <person name="Michod R.E."/>
            <person name="Olson B.J.S.C."/>
            <person name="Nozaki H."/>
            <person name="Durand P.M."/>
        </authorList>
    </citation>
    <scope>NUCLEOTIDE SEQUENCE [LARGE SCALE GENOMIC DNA]</scope>
    <source>
        <strain evidence="2 3">NIES-571</strain>
    </source>
</reference>
<dbReference type="Proteomes" id="UP000236333">
    <property type="component" value="Unassembled WGS sequence"/>
</dbReference>
<organism evidence="2 3">
    <name type="scientific">Tetrabaena socialis</name>
    <dbReference type="NCBI Taxonomy" id="47790"/>
    <lineage>
        <taxon>Eukaryota</taxon>
        <taxon>Viridiplantae</taxon>
        <taxon>Chlorophyta</taxon>
        <taxon>core chlorophytes</taxon>
        <taxon>Chlorophyceae</taxon>
        <taxon>CS clade</taxon>
        <taxon>Chlamydomonadales</taxon>
        <taxon>Tetrabaenaceae</taxon>
        <taxon>Tetrabaena</taxon>
    </lineage>
</organism>
<dbReference type="EMBL" id="PGGS01000066">
    <property type="protein sequence ID" value="PNH10121.1"/>
    <property type="molecule type" value="Genomic_DNA"/>
</dbReference>
<name>A0A2J8AC74_9CHLO</name>
<feature type="region of interest" description="Disordered" evidence="1">
    <location>
        <begin position="20"/>
        <end position="52"/>
    </location>
</feature>
<comment type="caution">
    <text evidence="2">The sequence shown here is derived from an EMBL/GenBank/DDBJ whole genome shotgun (WGS) entry which is preliminary data.</text>
</comment>
<protein>
    <submittedName>
        <fullName evidence="2">Uncharacterized protein</fullName>
    </submittedName>
</protein>
<evidence type="ECO:0000256" key="1">
    <source>
        <dbReference type="SAM" id="MobiDB-lite"/>
    </source>
</evidence>
<evidence type="ECO:0000313" key="3">
    <source>
        <dbReference type="Proteomes" id="UP000236333"/>
    </source>
</evidence>
<proteinExistence type="predicted"/>
<sequence>MERSRLQTHCRRAGHAALCLQPHRHHRGPAGGDYGGPSHRQSRAAGAVAGAL</sequence>
<evidence type="ECO:0000313" key="2">
    <source>
        <dbReference type="EMBL" id="PNH10121.1"/>
    </source>
</evidence>
<dbReference type="AlphaFoldDB" id="A0A2J8AC74"/>